<evidence type="ECO:0000313" key="1">
    <source>
        <dbReference type="Proteomes" id="UP000694866"/>
    </source>
</evidence>
<evidence type="ECO:0008006" key="3">
    <source>
        <dbReference type="Google" id="ProtNLM"/>
    </source>
</evidence>
<keyword evidence="1" id="KW-1185">Reference proteome</keyword>
<dbReference type="KEGG" id="fas:105269847"/>
<gene>
    <name evidence="2" type="primary">LOC105269847</name>
</gene>
<dbReference type="InterPro" id="IPR027417">
    <property type="entry name" value="P-loop_NTPase"/>
</dbReference>
<protein>
    <recommendedName>
        <fullName evidence="3">Centromere protein M</fullName>
    </recommendedName>
</protein>
<organism evidence="1 2">
    <name type="scientific">Fopius arisanus</name>
    <dbReference type="NCBI Taxonomy" id="64838"/>
    <lineage>
        <taxon>Eukaryota</taxon>
        <taxon>Metazoa</taxon>
        <taxon>Ecdysozoa</taxon>
        <taxon>Arthropoda</taxon>
        <taxon>Hexapoda</taxon>
        <taxon>Insecta</taxon>
        <taxon>Pterygota</taxon>
        <taxon>Neoptera</taxon>
        <taxon>Endopterygota</taxon>
        <taxon>Hymenoptera</taxon>
        <taxon>Apocrita</taxon>
        <taxon>Ichneumonoidea</taxon>
        <taxon>Braconidae</taxon>
        <taxon>Opiinae</taxon>
        <taxon>Fopius</taxon>
    </lineage>
</organism>
<dbReference type="AlphaFoldDB" id="A0A9R1TGH0"/>
<dbReference type="GeneID" id="105269847"/>
<name>A0A9R1TGH0_9HYME</name>
<dbReference type="Pfam" id="PF11111">
    <property type="entry name" value="CENP-M"/>
    <property type="match status" value="1"/>
</dbReference>
<dbReference type="InterPro" id="IPR020987">
    <property type="entry name" value="Centromere_Cenp-M"/>
</dbReference>
<dbReference type="Gene3D" id="3.40.50.300">
    <property type="entry name" value="P-loop containing nucleotide triphosphate hydrolases"/>
    <property type="match status" value="1"/>
</dbReference>
<evidence type="ECO:0000313" key="2">
    <source>
        <dbReference type="RefSeq" id="XP_011308707.1"/>
    </source>
</evidence>
<accession>A0A9R1TGH0</accession>
<proteinExistence type="predicted"/>
<dbReference type="RefSeq" id="XP_011308707.1">
    <property type="nucleotide sequence ID" value="XM_011310405.1"/>
</dbReference>
<dbReference type="OrthoDB" id="8110633at2759"/>
<reference evidence="2" key="1">
    <citation type="submission" date="2025-08" db="UniProtKB">
        <authorList>
            <consortium name="RefSeq"/>
        </authorList>
    </citation>
    <scope>IDENTIFICATION</scope>
    <source>
        <strain evidence="2">USDA-PBARC FA_bdor</strain>
        <tissue evidence="2">Whole organism</tissue>
    </source>
</reference>
<sequence length="170" mass="18670">MAGVLRSCSGLRASDSTISFLVVASSEICEKITDSLHLAAKNRKCRLVVHQCEAVSQVVKSRTNLAVDFIVFAIDGQVTHSISEVESNISCIDENYVISGSVSLVYCHNTSGSFGMTYHRAKELSRKYCLRKFLNTDIQDAENCFLLAERLLTLAEEVVGLKTGFPLCNV</sequence>
<dbReference type="Proteomes" id="UP000694866">
    <property type="component" value="Unplaced"/>
</dbReference>